<evidence type="ECO:0000313" key="2">
    <source>
        <dbReference type="EMBL" id="KAG6457909.1"/>
    </source>
</evidence>
<sequence length="122" mass="14102">MWSKPQHKAIFILVQVQVLALSLPDVSIFNRPPKSGCAPDKFKVTIRRPIPLEVFRIKNCSGHSCLYWGRIASVPYRRALHRLLPWKPGSYRPSRAEPSPLHHDTHVFSSSFNLLVNFRLQF</sequence>
<dbReference type="EMBL" id="JH668562">
    <property type="protein sequence ID" value="KAG6457909.1"/>
    <property type="molecule type" value="Genomic_DNA"/>
</dbReference>
<keyword evidence="3" id="KW-1185">Reference proteome</keyword>
<dbReference type="AlphaFoldDB" id="A0A922CTM7"/>
<proteinExistence type="predicted"/>
<evidence type="ECO:0000256" key="1">
    <source>
        <dbReference type="SAM" id="SignalP"/>
    </source>
</evidence>
<reference evidence="2" key="2">
    <citation type="submission" date="2020-12" db="EMBL/GenBank/DDBJ databases">
        <authorList>
            <person name="Kanost M."/>
        </authorList>
    </citation>
    <scope>NUCLEOTIDE SEQUENCE</scope>
</reference>
<name>A0A922CTM7_MANSE</name>
<protein>
    <submittedName>
        <fullName evidence="2">Uncharacterized protein</fullName>
    </submittedName>
</protein>
<organism evidence="2 3">
    <name type="scientific">Manduca sexta</name>
    <name type="common">Tobacco hawkmoth</name>
    <name type="synonym">Tobacco hornworm</name>
    <dbReference type="NCBI Taxonomy" id="7130"/>
    <lineage>
        <taxon>Eukaryota</taxon>
        <taxon>Metazoa</taxon>
        <taxon>Ecdysozoa</taxon>
        <taxon>Arthropoda</taxon>
        <taxon>Hexapoda</taxon>
        <taxon>Insecta</taxon>
        <taxon>Pterygota</taxon>
        <taxon>Neoptera</taxon>
        <taxon>Endopterygota</taxon>
        <taxon>Lepidoptera</taxon>
        <taxon>Glossata</taxon>
        <taxon>Ditrysia</taxon>
        <taxon>Bombycoidea</taxon>
        <taxon>Sphingidae</taxon>
        <taxon>Sphinginae</taxon>
        <taxon>Sphingini</taxon>
        <taxon>Manduca</taxon>
    </lineage>
</organism>
<gene>
    <name evidence="2" type="ORF">O3G_MSEX010562</name>
</gene>
<feature type="signal peptide" evidence="1">
    <location>
        <begin position="1"/>
        <end position="22"/>
    </location>
</feature>
<reference evidence="2" key="1">
    <citation type="journal article" date="2016" name="Insect Biochem. Mol. Biol.">
        <title>Multifaceted biological insights from a draft genome sequence of the tobacco hornworm moth, Manduca sexta.</title>
        <authorList>
            <person name="Kanost M.R."/>
            <person name="Arrese E.L."/>
            <person name="Cao X."/>
            <person name="Chen Y.R."/>
            <person name="Chellapilla S."/>
            <person name="Goldsmith M.R."/>
            <person name="Grosse-Wilde E."/>
            <person name="Heckel D.G."/>
            <person name="Herndon N."/>
            <person name="Jiang H."/>
            <person name="Papanicolaou A."/>
            <person name="Qu J."/>
            <person name="Soulages J.L."/>
            <person name="Vogel H."/>
            <person name="Walters J."/>
            <person name="Waterhouse R.M."/>
            <person name="Ahn S.J."/>
            <person name="Almeida F.C."/>
            <person name="An C."/>
            <person name="Aqrawi P."/>
            <person name="Bretschneider A."/>
            <person name="Bryant W.B."/>
            <person name="Bucks S."/>
            <person name="Chao H."/>
            <person name="Chevignon G."/>
            <person name="Christen J.M."/>
            <person name="Clarke D.F."/>
            <person name="Dittmer N.T."/>
            <person name="Ferguson L.C.F."/>
            <person name="Garavelou S."/>
            <person name="Gordon K.H.J."/>
            <person name="Gunaratna R.T."/>
            <person name="Han Y."/>
            <person name="Hauser F."/>
            <person name="He Y."/>
            <person name="Heidel-Fischer H."/>
            <person name="Hirsh A."/>
            <person name="Hu Y."/>
            <person name="Jiang H."/>
            <person name="Kalra D."/>
            <person name="Klinner C."/>
            <person name="Konig C."/>
            <person name="Kovar C."/>
            <person name="Kroll A.R."/>
            <person name="Kuwar S.S."/>
            <person name="Lee S.L."/>
            <person name="Lehman R."/>
            <person name="Li K."/>
            <person name="Li Z."/>
            <person name="Liang H."/>
            <person name="Lovelace S."/>
            <person name="Lu Z."/>
            <person name="Mansfield J.H."/>
            <person name="McCulloch K.J."/>
            <person name="Mathew T."/>
            <person name="Morton B."/>
            <person name="Muzny D.M."/>
            <person name="Neunemann D."/>
            <person name="Ongeri F."/>
            <person name="Pauchet Y."/>
            <person name="Pu L.L."/>
            <person name="Pyrousis I."/>
            <person name="Rao X.J."/>
            <person name="Redding A."/>
            <person name="Roesel C."/>
            <person name="Sanchez-Gracia A."/>
            <person name="Schaack S."/>
            <person name="Shukla A."/>
            <person name="Tetreau G."/>
            <person name="Wang Y."/>
            <person name="Xiong G.H."/>
            <person name="Traut W."/>
            <person name="Walsh T.K."/>
            <person name="Worley K.C."/>
            <person name="Wu D."/>
            <person name="Wu W."/>
            <person name="Wu Y.Q."/>
            <person name="Zhang X."/>
            <person name="Zou Z."/>
            <person name="Zucker H."/>
            <person name="Briscoe A.D."/>
            <person name="Burmester T."/>
            <person name="Clem R.J."/>
            <person name="Feyereisen R."/>
            <person name="Grimmelikhuijzen C.J.P."/>
            <person name="Hamodrakas S.J."/>
            <person name="Hansson B.S."/>
            <person name="Huguet E."/>
            <person name="Jermiin L.S."/>
            <person name="Lan Q."/>
            <person name="Lehman H.K."/>
            <person name="Lorenzen M."/>
            <person name="Merzendorfer H."/>
            <person name="Michalopoulos I."/>
            <person name="Morton D.B."/>
            <person name="Muthukrishnan S."/>
            <person name="Oakeshott J.G."/>
            <person name="Palmer W."/>
            <person name="Park Y."/>
            <person name="Passarelli A.L."/>
            <person name="Rozas J."/>
            <person name="Schwartz L.M."/>
            <person name="Smith W."/>
            <person name="Southgate A."/>
            <person name="Vilcinskas A."/>
            <person name="Vogt R."/>
            <person name="Wang P."/>
            <person name="Werren J."/>
            <person name="Yu X.Q."/>
            <person name="Zhou J.J."/>
            <person name="Brown S.J."/>
            <person name="Scherer S.E."/>
            <person name="Richards S."/>
            <person name="Blissard G.W."/>
        </authorList>
    </citation>
    <scope>NUCLEOTIDE SEQUENCE</scope>
</reference>
<keyword evidence="1" id="KW-0732">Signal</keyword>
<evidence type="ECO:0000313" key="3">
    <source>
        <dbReference type="Proteomes" id="UP000791440"/>
    </source>
</evidence>
<feature type="chain" id="PRO_5037479746" evidence="1">
    <location>
        <begin position="23"/>
        <end position="122"/>
    </location>
</feature>
<accession>A0A922CTM7</accession>
<comment type="caution">
    <text evidence="2">The sequence shown here is derived from an EMBL/GenBank/DDBJ whole genome shotgun (WGS) entry which is preliminary data.</text>
</comment>
<dbReference type="Proteomes" id="UP000791440">
    <property type="component" value="Unassembled WGS sequence"/>
</dbReference>